<dbReference type="InterPro" id="IPR011051">
    <property type="entry name" value="RmlC_Cupin_sf"/>
</dbReference>
<dbReference type="InterPro" id="IPR013096">
    <property type="entry name" value="Cupin_2"/>
</dbReference>
<dbReference type="InterPro" id="IPR014710">
    <property type="entry name" value="RmlC-like_jellyroll"/>
</dbReference>
<dbReference type="SUPFAM" id="SSF51182">
    <property type="entry name" value="RmlC-like cupins"/>
    <property type="match status" value="1"/>
</dbReference>
<comment type="caution">
    <text evidence="2">The sequence shown here is derived from an EMBL/GenBank/DDBJ whole genome shotgun (WGS) entry which is preliminary data.</text>
</comment>
<keyword evidence="3" id="KW-1185">Reference proteome</keyword>
<dbReference type="CDD" id="cd02208">
    <property type="entry name" value="cupin_RmlC-like"/>
    <property type="match status" value="1"/>
</dbReference>
<gene>
    <name evidence="2" type="ORF">H9Q72_010365</name>
</gene>
<reference evidence="2" key="2">
    <citation type="submission" date="2020-10" db="EMBL/GenBank/DDBJ databases">
        <authorList>
            <person name="Peck L.D."/>
            <person name="Nowell R.W."/>
            <person name="Flood J."/>
            <person name="Ryan M.J."/>
            <person name="Barraclough T.G."/>
        </authorList>
    </citation>
    <scope>NUCLEOTIDE SEQUENCE</scope>
    <source>
        <strain evidence="2">IMI 127659i</strain>
    </source>
</reference>
<evidence type="ECO:0000259" key="1">
    <source>
        <dbReference type="Pfam" id="PF07883"/>
    </source>
</evidence>
<dbReference type="OrthoDB" id="9976870at2759"/>
<dbReference type="AlphaFoldDB" id="A0A9P7KY25"/>
<name>A0A9P7KY25_9HYPO</name>
<accession>A0A9P7KY25</accession>
<organism evidence="2 3">
    <name type="scientific">Fusarium xylarioides</name>
    <dbReference type="NCBI Taxonomy" id="221167"/>
    <lineage>
        <taxon>Eukaryota</taxon>
        <taxon>Fungi</taxon>
        <taxon>Dikarya</taxon>
        <taxon>Ascomycota</taxon>
        <taxon>Pezizomycotina</taxon>
        <taxon>Sordariomycetes</taxon>
        <taxon>Hypocreomycetidae</taxon>
        <taxon>Hypocreales</taxon>
        <taxon>Nectriaceae</taxon>
        <taxon>Fusarium</taxon>
        <taxon>Fusarium fujikuroi species complex</taxon>
    </lineage>
</organism>
<dbReference type="Gene3D" id="2.60.120.10">
    <property type="entry name" value="Jelly Rolls"/>
    <property type="match status" value="1"/>
</dbReference>
<sequence length="206" mass="24070">MVRTWQLWLSPRPVRRTETPSEPRMLSQNGAALFEFHYERDGRLVRRHVHCGQTEYFQVESGTLAVIRNGKKSILTNGGGIIRIPPGTRHRFWAEAPVKEDLVFRVWAEPQNLDRGFDEAFLRNYLGYLRDCEDQNIQPSVFQLALLGWSGDTLLSPPWWVPLWMLRLFHFILAHLVGRLLLGYEPDYREYSPKTNRDSGDSTKME</sequence>
<protein>
    <recommendedName>
        <fullName evidence="1">Cupin type-2 domain-containing protein</fullName>
    </recommendedName>
</protein>
<evidence type="ECO:0000313" key="2">
    <source>
        <dbReference type="EMBL" id="KAG5761539.1"/>
    </source>
</evidence>
<dbReference type="EMBL" id="JADFTT010000444">
    <property type="protein sequence ID" value="KAG5761539.1"/>
    <property type="molecule type" value="Genomic_DNA"/>
</dbReference>
<reference evidence="2" key="1">
    <citation type="journal article" date="2020" name="bioRxiv">
        <title>Historical genomics reveals the evolutionary mechanisms behind multiple outbreaks of the host-specific coffee wilt pathogen Fusarium xylarioides.</title>
        <authorList>
            <person name="Peck D."/>
            <person name="Nowell R.W."/>
            <person name="Flood J."/>
            <person name="Ryan M.J."/>
            <person name="Barraclough T.G."/>
        </authorList>
    </citation>
    <scope>NUCLEOTIDE SEQUENCE</scope>
    <source>
        <strain evidence="2">IMI 127659i</strain>
    </source>
</reference>
<feature type="domain" description="Cupin type-2" evidence="1">
    <location>
        <begin position="42"/>
        <end position="96"/>
    </location>
</feature>
<proteinExistence type="predicted"/>
<dbReference type="Proteomes" id="UP000750502">
    <property type="component" value="Unassembled WGS sequence"/>
</dbReference>
<dbReference type="Pfam" id="PF07883">
    <property type="entry name" value="Cupin_2"/>
    <property type="match status" value="1"/>
</dbReference>
<evidence type="ECO:0000313" key="3">
    <source>
        <dbReference type="Proteomes" id="UP000750502"/>
    </source>
</evidence>